<reference evidence="2" key="1">
    <citation type="submission" date="2023-06" db="EMBL/GenBank/DDBJ databases">
        <title>Genomic analysis of the entomopathogenic nematode Steinernema hermaphroditum.</title>
        <authorList>
            <person name="Schwarz E.M."/>
            <person name="Heppert J.K."/>
            <person name="Baniya A."/>
            <person name="Schwartz H.T."/>
            <person name="Tan C.-H."/>
            <person name="Antoshechkin I."/>
            <person name="Sternberg P.W."/>
            <person name="Goodrich-Blair H."/>
            <person name="Dillman A.R."/>
        </authorList>
    </citation>
    <scope>NUCLEOTIDE SEQUENCE</scope>
    <source>
        <strain evidence="2">PS9179</strain>
        <tissue evidence="2">Whole animal</tissue>
    </source>
</reference>
<feature type="region of interest" description="Disordered" evidence="1">
    <location>
        <begin position="84"/>
        <end position="104"/>
    </location>
</feature>
<evidence type="ECO:0000313" key="2">
    <source>
        <dbReference type="EMBL" id="KAK0414121.1"/>
    </source>
</evidence>
<comment type="caution">
    <text evidence="2">The sequence shown here is derived from an EMBL/GenBank/DDBJ whole genome shotgun (WGS) entry which is preliminary data.</text>
</comment>
<dbReference type="EMBL" id="JAUCMV010000003">
    <property type="protein sequence ID" value="KAK0414121.1"/>
    <property type="molecule type" value="Genomic_DNA"/>
</dbReference>
<sequence length="226" mass="25366">MSPETTENGNTSMVLAEDRCAIINWSESQTYEEPSNGASQDCFTPKLLRVRSIVEPVVSEKDKKKLNLERSRKIVQQMAAARDESYYRTTQSPDSTTLTQVAAAAEPPKKRRRYSLEYSEVARVLSGQEVFWETEEGPTSVFTSTFTGPRYDTQLTQQRENNDSDPWTDDEDGNVSIMLSNLASQIDDNDDNVDIAIGSEDAEPDSSADRGINDSFYNCESDVIFE</sequence>
<gene>
    <name evidence="2" type="ORF">QR680_007155</name>
</gene>
<name>A0AA39LXR2_9BILA</name>
<organism evidence="2 3">
    <name type="scientific">Steinernema hermaphroditum</name>
    <dbReference type="NCBI Taxonomy" id="289476"/>
    <lineage>
        <taxon>Eukaryota</taxon>
        <taxon>Metazoa</taxon>
        <taxon>Ecdysozoa</taxon>
        <taxon>Nematoda</taxon>
        <taxon>Chromadorea</taxon>
        <taxon>Rhabditida</taxon>
        <taxon>Tylenchina</taxon>
        <taxon>Panagrolaimomorpha</taxon>
        <taxon>Strongyloidoidea</taxon>
        <taxon>Steinernematidae</taxon>
        <taxon>Steinernema</taxon>
    </lineage>
</organism>
<evidence type="ECO:0000256" key="1">
    <source>
        <dbReference type="SAM" id="MobiDB-lite"/>
    </source>
</evidence>
<feature type="compositionally biased region" description="Polar residues" evidence="1">
    <location>
        <begin position="87"/>
        <end position="100"/>
    </location>
</feature>
<evidence type="ECO:0000313" key="3">
    <source>
        <dbReference type="Proteomes" id="UP001175271"/>
    </source>
</evidence>
<dbReference type="AlphaFoldDB" id="A0AA39LXR2"/>
<keyword evidence="3" id="KW-1185">Reference proteome</keyword>
<accession>A0AA39LXR2</accession>
<proteinExistence type="predicted"/>
<protein>
    <submittedName>
        <fullName evidence="2">Uncharacterized protein</fullName>
    </submittedName>
</protein>
<dbReference type="Proteomes" id="UP001175271">
    <property type="component" value="Unassembled WGS sequence"/>
</dbReference>